<dbReference type="EMBL" id="JAGQAF010000020">
    <property type="protein sequence ID" value="MCE8540089.1"/>
    <property type="molecule type" value="Genomic_DNA"/>
</dbReference>
<accession>A0A9Q3ZRX1</accession>
<dbReference type="PROSITE" id="PS51257">
    <property type="entry name" value="PROKAR_LIPOPROTEIN"/>
    <property type="match status" value="1"/>
</dbReference>
<dbReference type="Proteomes" id="UP000813672">
    <property type="component" value="Unassembled WGS sequence"/>
</dbReference>
<dbReference type="InterPro" id="IPR023373">
    <property type="entry name" value="YmcC_sf"/>
</dbReference>
<dbReference type="InterPro" id="IPR021308">
    <property type="entry name" value="GfcB"/>
</dbReference>
<name>A0A9Q3ZRX1_9RHOB</name>
<evidence type="ECO:0000313" key="2">
    <source>
        <dbReference type="Proteomes" id="UP000813672"/>
    </source>
</evidence>
<sequence>MTDMRRKGLILGLLAVLTGCASGTEEVPLQVEIAKNTRDIIKARRAGPAELPPVTRAELDALTAPALEARVERLDMAAYLYVSAERDEGAAGHVQVWRTGDNVSLTMRNGVLVATRGIGGDILSSSVQVSGSLPGPSEGGPQVHLIRTGDIEERRMVLACELAERGPAQIEIVGRRHATRLVEQHCVGDTGEITNSYWIDTGAGVVWQSRQWAGPEIGYMRFRLLRK</sequence>
<gene>
    <name evidence="1" type="ORF">KBY27_21715</name>
</gene>
<dbReference type="Gene3D" id="2.40.360.10">
    <property type="entry name" value="YmcC-like"/>
    <property type="match status" value="1"/>
</dbReference>
<protein>
    <submittedName>
        <fullName evidence="1">YjbF family lipoprotein</fullName>
    </submittedName>
</protein>
<evidence type="ECO:0000313" key="1">
    <source>
        <dbReference type="EMBL" id="MCE8540089.1"/>
    </source>
</evidence>
<dbReference type="SUPFAM" id="SSF159270">
    <property type="entry name" value="YmcC-like"/>
    <property type="match status" value="1"/>
</dbReference>
<reference evidence="1" key="1">
    <citation type="journal article" date="2021" name="Environ. Microbiol.">
        <title>Cryptic niche differentiation of novel sediment ecotypes of Rugeria pomeroyi correlates with nitrate respiration.</title>
        <authorList>
            <person name="Lin X."/>
            <person name="McNichol J."/>
            <person name="Chu X."/>
            <person name="Qian Y."/>
            <person name="Luo H."/>
        </authorList>
    </citation>
    <scope>NUCLEOTIDE SEQUENCE</scope>
    <source>
        <strain evidence="1">SZCCDBB064</strain>
    </source>
</reference>
<organism evidence="1 2">
    <name type="scientific">Ruegeria pomeroyi</name>
    <dbReference type="NCBI Taxonomy" id="89184"/>
    <lineage>
        <taxon>Bacteria</taxon>
        <taxon>Pseudomonadati</taxon>
        <taxon>Pseudomonadota</taxon>
        <taxon>Alphaproteobacteria</taxon>
        <taxon>Rhodobacterales</taxon>
        <taxon>Roseobacteraceae</taxon>
        <taxon>Ruegeria</taxon>
    </lineage>
</organism>
<comment type="caution">
    <text evidence="1">The sequence shown here is derived from an EMBL/GenBank/DDBJ whole genome shotgun (WGS) entry which is preliminary data.</text>
</comment>
<dbReference type="AlphaFoldDB" id="A0A9Q3ZRX1"/>
<dbReference type="RefSeq" id="WP_234222025.1">
    <property type="nucleotide sequence ID" value="NZ_JAGQAF010000020.1"/>
</dbReference>
<proteinExistence type="predicted"/>
<dbReference type="Pfam" id="PF11102">
    <property type="entry name" value="YjbF"/>
    <property type="match status" value="1"/>
</dbReference>
<keyword evidence="1" id="KW-0449">Lipoprotein</keyword>